<evidence type="ECO:0000259" key="3">
    <source>
        <dbReference type="Pfam" id="PF01323"/>
    </source>
</evidence>
<dbReference type="InterPro" id="IPR014440">
    <property type="entry name" value="HCCAis_GSTk"/>
</dbReference>
<evidence type="ECO:0000256" key="1">
    <source>
        <dbReference type="PIRNR" id="PIRNR006386"/>
    </source>
</evidence>
<dbReference type="Gene3D" id="3.40.30.10">
    <property type="entry name" value="Glutaredoxin"/>
    <property type="match status" value="1"/>
</dbReference>
<dbReference type="EC" id="5.99.1.4" evidence="1"/>
<dbReference type="AlphaFoldDB" id="A0A936ZMT4"/>
<comment type="catalytic activity">
    <reaction evidence="1">
        <text>2-hydroxychromene-2-carboxylate = (3E)-4-(2-hydroxyphenyl)-2-oxobut-3-enoate</text>
        <dbReference type="Rhea" id="RHEA:27401"/>
        <dbReference type="ChEBI" id="CHEBI:59350"/>
        <dbReference type="ChEBI" id="CHEBI:59353"/>
        <dbReference type="EC" id="5.99.1.4"/>
    </reaction>
</comment>
<dbReference type="EMBL" id="JAEQNA010000011">
    <property type="protein sequence ID" value="MBL0423058.1"/>
    <property type="molecule type" value="Genomic_DNA"/>
</dbReference>
<dbReference type="InterPro" id="IPR001853">
    <property type="entry name" value="DSBA-like_thioredoxin_dom"/>
</dbReference>
<dbReference type="RefSeq" id="WP_201686197.1">
    <property type="nucleotide sequence ID" value="NZ_JAEQNA010000011.1"/>
</dbReference>
<dbReference type="InterPro" id="IPR051924">
    <property type="entry name" value="GST_Kappa/NadH"/>
</dbReference>
<evidence type="ECO:0000256" key="2">
    <source>
        <dbReference type="PIRSR" id="PIRSR006386-1"/>
    </source>
</evidence>
<gene>
    <name evidence="4" type="ORF">JI739_22160</name>
</gene>
<feature type="active site" description="Nucleophile" evidence="2">
    <location>
        <position position="13"/>
    </location>
</feature>
<dbReference type="PANTHER" id="PTHR42943:SF2">
    <property type="entry name" value="GLUTATHIONE S-TRANSFERASE KAPPA 1"/>
    <property type="match status" value="1"/>
</dbReference>
<comment type="similarity">
    <text evidence="1">Belongs to the GST superfamily. NadH family.</text>
</comment>
<dbReference type="GO" id="GO:0016491">
    <property type="term" value="F:oxidoreductase activity"/>
    <property type="evidence" value="ECO:0007669"/>
    <property type="project" value="InterPro"/>
</dbReference>
<feature type="domain" description="DSBA-like thioredoxin" evidence="3">
    <location>
        <begin position="6"/>
        <end position="209"/>
    </location>
</feature>
<accession>A0A936ZMT4</accession>
<dbReference type="GO" id="GO:0018845">
    <property type="term" value="F:2-hydroxychromene-2-carboxylate isomerase activity"/>
    <property type="evidence" value="ECO:0007669"/>
    <property type="project" value="UniProtKB-UniRule"/>
</dbReference>
<dbReference type="Pfam" id="PF01323">
    <property type="entry name" value="DSBA"/>
    <property type="match status" value="1"/>
</dbReference>
<protein>
    <recommendedName>
        <fullName evidence="1">2-hydroxychromene-2-carboxylate isomerase</fullName>
        <ecNumber evidence="1">5.99.1.4</ecNumber>
    </recommendedName>
</protein>
<dbReference type="PANTHER" id="PTHR42943">
    <property type="entry name" value="GLUTATHIONE S-TRANSFERASE KAPPA"/>
    <property type="match status" value="1"/>
</dbReference>
<dbReference type="InterPro" id="IPR036249">
    <property type="entry name" value="Thioredoxin-like_sf"/>
</dbReference>
<organism evidence="4 5">
    <name type="scientific">Ramlibacter aurantiacus</name>
    <dbReference type="NCBI Taxonomy" id="2801330"/>
    <lineage>
        <taxon>Bacteria</taxon>
        <taxon>Pseudomonadati</taxon>
        <taxon>Pseudomonadota</taxon>
        <taxon>Betaproteobacteria</taxon>
        <taxon>Burkholderiales</taxon>
        <taxon>Comamonadaceae</taxon>
        <taxon>Ramlibacter</taxon>
    </lineage>
</organism>
<keyword evidence="5" id="KW-1185">Reference proteome</keyword>
<name>A0A936ZMT4_9BURK</name>
<dbReference type="SUPFAM" id="SSF52833">
    <property type="entry name" value="Thioredoxin-like"/>
    <property type="match status" value="1"/>
</dbReference>
<dbReference type="PIRSF" id="PIRSF006386">
    <property type="entry name" value="HCCAis_GSTk"/>
    <property type="match status" value="1"/>
</dbReference>
<dbReference type="Proteomes" id="UP000613011">
    <property type="component" value="Unassembled WGS sequence"/>
</dbReference>
<evidence type="ECO:0000313" key="4">
    <source>
        <dbReference type="EMBL" id="MBL0423058.1"/>
    </source>
</evidence>
<reference evidence="4" key="1">
    <citation type="submission" date="2021-01" db="EMBL/GenBank/DDBJ databases">
        <title>Ramlibacter sp. strain AW1 16S ribosomal RNA gene Genome sequencing and assembly.</title>
        <authorList>
            <person name="Kang M."/>
        </authorList>
    </citation>
    <scope>NUCLEOTIDE SEQUENCE</scope>
    <source>
        <strain evidence="4">AW1</strain>
    </source>
</reference>
<proteinExistence type="inferred from homology"/>
<evidence type="ECO:0000313" key="5">
    <source>
        <dbReference type="Proteomes" id="UP000613011"/>
    </source>
</evidence>
<keyword evidence="1" id="KW-0413">Isomerase</keyword>
<sequence length="221" mass="25081">MRPAFDLYWSFRSPYSYLVTDRVFALERQYDVQVNVRIVMPLAVRDPDFFKRADPLLTRYVALDAPRVAEFIGVPFRWPRPDPVTIDPVTLEFAAHQPYIGRLSRLGVEAVRQGRGLPFIRETSRLIWGGQVRDWHQGDHLASASRAAGLTLQALEAAIAAPDADHDSEIQRNQIALREVGHWGVPTMVLGGEPFFGQDRFSMLVDRLKRAGMRERASPTV</sequence>
<comment type="caution">
    <text evidence="4">The sequence shown here is derived from an EMBL/GenBank/DDBJ whole genome shotgun (WGS) entry which is preliminary data.</text>
</comment>